<protein>
    <submittedName>
        <fullName evidence="3">Uncharacterized protein LOC117640017 isoform X1</fullName>
    </submittedName>
</protein>
<sequence length="1352" mass="147093">MNASETRVPSFTNESFELVEDEAEHPLGVSALVSRLNCSSAGSDAGSQASLEGQKNGPAEQGPEKNFPWLTAFSKHCRSAIGSKSMKQLDDLLAIYLEHVTAHYLDCHKLPNKAAKLKRNINDTMIFFHMLYMDIREPLENAFYYDKMTELVAMYLDLEITASRRGKDTEKTVTNKLSTSLYTFLDHSEDHILDALLKTKLINKHSKKVCVPLLRKILSELVVRRPLAELTYVRFLLSFKLWKNVVEDVEERRAINKLAAQRLHPPPEYFLDHDIAKHNTEVLPRVPKNKKNCTLFYLGANFSVKGACYAFFRYCKDTNRANVYRRNIPVSEEIEKPFLISSRSSHRNNDAEESGSCSLINDIWSTISNGDSSSNLLGESDMFSEVHEEERNESLGDEASKKDKPHDSPDSGIDTSDRNQRKDIRKKKEPVPVTKFVMIKTESVVDPIPASSPAKGVQDCCLGSVFMMEQVNKVGGGHGHSKADVCESELPTSSRQHSVLESLVYTQPGSDNEAVASSSVSPKAGTVQTSHLDTNECDSSVEILQSRQISTDVSLPLQLKPSLNIDEELRSDKASKEDLLLFTGSDPVADDGGGVFESPFSDFNMFRDDLFTCRSFEDQPSMMYRRTDVTGSLPFQGSPLLEEDEEDFRSFRWTGVPDYASIQSTIINQSSGTSSTSDLTSCYGGVESKTTPEDNEEPKLGHDLKSGKGSTQGMLWHNISCGGKVLRVRSDVLARYKAAYAAHIRSRSVPPSQTAAQSPTIPPSQTAAISETVPPSQTAAQSPTVPPSQTAAISETVPPSQTAALSQTVPPSQTAAMSQTIPPSQTVALSQTIPPSKTVAVSQTVPPSQSVPPSSNSLPPPPIAISHGNGNNSLLEGSDNLKILAEEAVRVREASVAEAKCKSKLAANLNLPLKKRKSLASVPDLASVNSRNVNSEPSYPSAPMLSIAQVQGVSKSVIVMNSQYSWPSGRSSIPTATQVKDRATASATHEDPRDKPIDMSSNKITAKTDGPNFGNKRADNISDGSSLCKLCKRVGCQGICQNSKNVYVPSKSSVKCCGVKHCSGSCKNVPQTVHHYTVQREVSVTNKVKTESSNKPNGILKTRPGVVFCQHCNNVKCDGRCKLNKSSSEGVKNQRVHFNSPSKAVLKCFQCKSPGCNGKCMTSHSRCSTAAPSNRKTARCGLCKIPSCNGLCKTTASKCSICFSENCEGTCYLTGRSTNNSLSTVNDFSVLNSHVFADKQPKCLVCAKTCCGKCKSASATGFKYCPYCFPDVYKGTSLSHSVKSILGTSAKPKPEVALSTPKRAKASAASRRTRSSSTLPRQYTAAAGSDAQSFTVDDVKRRKKSVQKPVAR</sequence>
<name>A0A6P8ZHL9_THRPL</name>
<dbReference type="RefSeq" id="XP_034232084.1">
    <property type="nucleotide sequence ID" value="XM_034376193.1"/>
</dbReference>
<feature type="compositionally biased region" description="Low complexity" evidence="1">
    <location>
        <begin position="1306"/>
        <end position="1318"/>
    </location>
</feature>
<feature type="region of interest" description="Disordered" evidence="1">
    <location>
        <begin position="384"/>
        <end position="429"/>
    </location>
</feature>
<feature type="compositionally biased region" description="Basic residues" evidence="1">
    <location>
        <begin position="1341"/>
        <end position="1352"/>
    </location>
</feature>
<gene>
    <name evidence="3" type="primary">LOC117640017</name>
</gene>
<feature type="compositionally biased region" description="Polar residues" evidence="1">
    <location>
        <begin position="749"/>
        <end position="835"/>
    </location>
</feature>
<evidence type="ECO:0000256" key="1">
    <source>
        <dbReference type="SAM" id="MobiDB-lite"/>
    </source>
</evidence>
<feature type="compositionally biased region" description="Basic and acidic residues" evidence="1">
    <location>
        <begin position="697"/>
        <end position="706"/>
    </location>
</feature>
<feature type="compositionally biased region" description="Basic and acidic residues" evidence="1">
    <location>
        <begin position="384"/>
        <end position="422"/>
    </location>
</feature>
<evidence type="ECO:0000313" key="3">
    <source>
        <dbReference type="RefSeq" id="XP_034232084.1"/>
    </source>
</evidence>
<feature type="region of interest" description="Disordered" evidence="1">
    <location>
        <begin position="745"/>
        <end position="871"/>
    </location>
</feature>
<keyword evidence="2" id="KW-1185">Reference proteome</keyword>
<feature type="region of interest" description="Disordered" evidence="1">
    <location>
        <begin position="1293"/>
        <end position="1352"/>
    </location>
</feature>
<proteinExistence type="predicted"/>
<reference evidence="3" key="1">
    <citation type="submission" date="2025-08" db="UniProtKB">
        <authorList>
            <consortium name="RefSeq"/>
        </authorList>
    </citation>
    <scope>IDENTIFICATION</scope>
    <source>
        <tissue evidence="3">Total insect</tissue>
    </source>
</reference>
<feature type="region of interest" description="Disordered" evidence="1">
    <location>
        <begin position="44"/>
        <end position="64"/>
    </location>
</feature>
<accession>A0A6P8ZHL9</accession>
<feature type="region of interest" description="Disordered" evidence="1">
    <location>
        <begin position="510"/>
        <end position="532"/>
    </location>
</feature>
<feature type="compositionally biased region" description="Polar residues" evidence="1">
    <location>
        <begin position="967"/>
        <end position="978"/>
    </location>
</feature>
<dbReference type="GeneID" id="117640017"/>
<dbReference type="Proteomes" id="UP000515158">
    <property type="component" value="Unplaced"/>
</dbReference>
<dbReference type="InParanoid" id="A0A6P8ZHL9"/>
<organism evidence="3">
    <name type="scientific">Thrips palmi</name>
    <name type="common">Melon thrips</name>
    <dbReference type="NCBI Taxonomy" id="161013"/>
    <lineage>
        <taxon>Eukaryota</taxon>
        <taxon>Metazoa</taxon>
        <taxon>Ecdysozoa</taxon>
        <taxon>Arthropoda</taxon>
        <taxon>Hexapoda</taxon>
        <taxon>Insecta</taxon>
        <taxon>Pterygota</taxon>
        <taxon>Neoptera</taxon>
        <taxon>Paraneoptera</taxon>
        <taxon>Thysanoptera</taxon>
        <taxon>Terebrantia</taxon>
        <taxon>Thripoidea</taxon>
        <taxon>Thripidae</taxon>
        <taxon>Thrips</taxon>
    </lineage>
</organism>
<feature type="compositionally biased region" description="Low complexity" evidence="1">
    <location>
        <begin position="839"/>
        <end position="857"/>
    </location>
</feature>
<feature type="region of interest" description="Disordered" evidence="1">
    <location>
        <begin position="670"/>
        <end position="708"/>
    </location>
</feature>
<dbReference type="KEGG" id="tpal:117640017"/>
<feature type="compositionally biased region" description="Low complexity" evidence="1">
    <location>
        <begin position="670"/>
        <end position="681"/>
    </location>
</feature>
<feature type="region of interest" description="Disordered" evidence="1">
    <location>
        <begin position="967"/>
        <end position="1016"/>
    </location>
</feature>
<dbReference type="OrthoDB" id="7673806at2759"/>
<feature type="compositionally biased region" description="Basic and acidic residues" evidence="1">
    <location>
        <begin position="979"/>
        <end position="997"/>
    </location>
</feature>
<evidence type="ECO:0000313" key="2">
    <source>
        <dbReference type="Proteomes" id="UP000515158"/>
    </source>
</evidence>